<evidence type="ECO:0000256" key="2">
    <source>
        <dbReference type="ARBA" id="ARBA00022692"/>
    </source>
</evidence>
<dbReference type="GO" id="GO:0016020">
    <property type="term" value="C:membrane"/>
    <property type="evidence" value="ECO:0007669"/>
    <property type="project" value="UniProtKB-SubCell"/>
</dbReference>
<protein>
    <submittedName>
        <fullName evidence="10">SH3 domain protein</fullName>
    </submittedName>
</protein>
<dbReference type="SMART" id="SM00287">
    <property type="entry name" value="SH3b"/>
    <property type="match status" value="1"/>
</dbReference>
<feature type="chain" id="PRO_5031183387" evidence="8">
    <location>
        <begin position="22"/>
        <end position="199"/>
    </location>
</feature>
<feature type="coiled-coil region" evidence="6">
    <location>
        <begin position="113"/>
        <end position="165"/>
    </location>
</feature>
<accession>A0A7X0NGM6</accession>
<evidence type="ECO:0000256" key="8">
    <source>
        <dbReference type="SAM" id="SignalP"/>
    </source>
</evidence>
<comment type="caution">
    <text evidence="10">The sequence shown here is derived from an EMBL/GenBank/DDBJ whole genome shotgun (WGS) entry which is preliminary data.</text>
</comment>
<dbReference type="Proteomes" id="UP000537141">
    <property type="component" value="Unassembled WGS sequence"/>
</dbReference>
<evidence type="ECO:0000256" key="4">
    <source>
        <dbReference type="ARBA" id="ARBA00022989"/>
    </source>
</evidence>
<comment type="subcellular location">
    <subcellularLocation>
        <location evidence="1">Membrane</location>
        <topology evidence="1">Single-pass membrane protein</topology>
    </subcellularLocation>
</comment>
<proteinExistence type="predicted"/>
<dbReference type="PIRSF" id="PIRSF006158">
    <property type="entry name" value="UCP006158_SH3"/>
    <property type="match status" value="1"/>
</dbReference>
<sequence>MKIIKCLFASIFFLFSSVLLAEEATDNLVAGYISDDLFIYMHTGPGNNYRILGTITAGEEIKLTGKAENDYTQIIDSKGRETWVEDKYISTTPGVRDQVARLKTQLANNSSDNAGLLNQLDQANSEIARLNKDAKVFDNKVSELNQELEETKLKIKNQDTELKKEWFFNGAVVLVIGLLLGLIIPKIGGRKRSSMDNWG</sequence>
<feature type="signal peptide" evidence="8">
    <location>
        <begin position="1"/>
        <end position="21"/>
    </location>
</feature>
<name>A0A7X0NGM6_9GAMM</name>
<organism evidence="10 11">
    <name type="scientific">Thalassotalea piscium</name>
    <dbReference type="NCBI Taxonomy" id="1230533"/>
    <lineage>
        <taxon>Bacteria</taxon>
        <taxon>Pseudomonadati</taxon>
        <taxon>Pseudomonadota</taxon>
        <taxon>Gammaproteobacteria</taxon>
        <taxon>Alteromonadales</taxon>
        <taxon>Colwelliaceae</taxon>
        <taxon>Thalassotalea</taxon>
    </lineage>
</organism>
<dbReference type="NCBIfam" id="TIGR04211">
    <property type="entry name" value="SH3_and_anchor"/>
    <property type="match status" value="1"/>
</dbReference>
<evidence type="ECO:0000259" key="9">
    <source>
        <dbReference type="PROSITE" id="PS51781"/>
    </source>
</evidence>
<evidence type="ECO:0000313" key="10">
    <source>
        <dbReference type="EMBL" id="MBB6543020.1"/>
    </source>
</evidence>
<dbReference type="InterPro" id="IPR016476">
    <property type="entry name" value="SH3_dom_pro"/>
</dbReference>
<evidence type="ECO:0000256" key="5">
    <source>
        <dbReference type="ARBA" id="ARBA00023136"/>
    </source>
</evidence>
<dbReference type="InterPro" id="IPR003646">
    <property type="entry name" value="SH3-like_bac-type"/>
</dbReference>
<keyword evidence="2 7" id="KW-0812">Transmembrane</keyword>
<keyword evidence="3 8" id="KW-0732">Signal</keyword>
<feature type="domain" description="SH3b" evidence="9">
    <location>
        <begin position="23"/>
        <end position="93"/>
    </location>
</feature>
<feature type="transmembrane region" description="Helical" evidence="7">
    <location>
        <begin position="166"/>
        <end position="185"/>
    </location>
</feature>
<evidence type="ECO:0000256" key="7">
    <source>
        <dbReference type="SAM" id="Phobius"/>
    </source>
</evidence>
<dbReference type="PROSITE" id="PS51781">
    <property type="entry name" value="SH3B"/>
    <property type="match status" value="1"/>
</dbReference>
<reference evidence="10 11" key="1">
    <citation type="submission" date="2020-08" db="EMBL/GenBank/DDBJ databases">
        <title>Genomic Encyclopedia of Type Strains, Phase IV (KMG-IV): sequencing the most valuable type-strain genomes for metagenomic binning, comparative biology and taxonomic classification.</title>
        <authorList>
            <person name="Goeker M."/>
        </authorList>
    </citation>
    <scope>NUCLEOTIDE SEQUENCE [LARGE SCALE GENOMIC DNA]</scope>
    <source>
        <strain evidence="10 11">DSM 26287</strain>
    </source>
</reference>
<dbReference type="AlphaFoldDB" id="A0A7X0NGM6"/>
<keyword evidence="4 7" id="KW-1133">Transmembrane helix</keyword>
<keyword evidence="6" id="KW-0175">Coiled coil</keyword>
<evidence type="ECO:0000313" key="11">
    <source>
        <dbReference type="Proteomes" id="UP000537141"/>
    </source>
</evidence>
<evidence type="ECO:0000256" key="6">
    <source>
        <dbReference type="SAM" id="Coils"/>
    </source>
</evidence>
<dbReference type="RefSeq" id="WP_184423822.1">
    <property type="nucleotide sequence ID" value="NZ_AP027362.1"/>
</dbReference>
<keyword evidence="11" id="KW-1185">Reference proteome</keyword>
<dbReference type="Pfam" id="PF08239">
    <property type="entry name" value="SH3_3"/>
    <property type="match status" value="1"/>
</dbReference>
<evidence type="ECO:0000256" key="1">
    <source>
        <dbReference type="ARBA" id="ARBA00004167"/>
    </source>
</evidence>
<gene>
    <name evidence="10" type="ORF">HNQ55_001524</name>
</gene>
<dbReference type="EMBL" id="JACHHU010000009">
    <property type="protein sequence ID" value="MBB6543020.1"/>
    <property type="molecule type" value="Genomic_DNA"/>
</dbReference>
<dbReference type="Gene3D" id="2.30.30.40">
    <property type="entry name" value="SH3 Domains"/>
    <property type="match status" value="1"/>
</dbReference>
<keyword evidence="5 7" id="KW-0472">Membrane</keyword>
<evidence type="ECO:0000256" key="3">
    <source>
        <dbReference type="ARBA" id="ARBA00022729"/>
    </source>
</evidence>